<dbReference type="KEGG" id="serw:FY030_06040"/>
<keyword evidence="3" id="KW-1185">Reference proteome</keyword>
<proteinExistence type="predicted"/>
<feature type="compositionally biased region" description="Gly residues" evidence="1">
    <location>
        <begin position="275"/>
        <end position="284"/>
    </location>
</feature>
<organism evidence="2 3">
    <name type="scientific">Ornithinimicrobium pratense</name>
    <dbReference type="NCBI Taxonomy" id="2593973"/>
    <lineage>
        <taxon>Bacteria</taxon>
        <taxon>Bacillati</taxon>
        <taxon>Actinomycetota</taxon>
        <taxon>Actinomycetes</taxon>
        <taxon>Micrococcales</taxon>
        <taxon>Ornithinimicrobiaceae</taxon>
        <taxon>Ornithinimicrobium</taxon>
    </lineage>
</organism>
<accession>A0A5J6V5N4</accession>
<feature type="region of interest" description="Disordered" evidence="1">
    <location>
        <begin position="28"/>
        <end position="54"/>
    </location>
</feature>
<feature type="region of interest" description="Disordered" evidence="1">
    <location>
        <begin position="275"/>
        <end position="340"/>
    </location>
</feature>
<sequence length="340" mass="36366">MPDHPKDDPTVALFGRRKKKDLFEEDLLSLDGEGTDAPRPEPAEGEPGVDRDWVRAEDGPYDHGEWPELDGRLDLGALRVPIARGMQIRLDLEQGTGRPIGVTLTFGASHAQLQAFAAPRSFGLWDELRPEIARGLVDTGGAAEVVQGAMGKELKARMPGRAPDGRVSFQPARFIGVDGPRWFLRVVVNGPAAGDEKQLRAILSVLRRTVVVRGDEPRPPREVLTLTPPKGFEEAMAKEAQARQARLQREREAEVARVAAKTQVLRTGDATGVAGVGVGQGAGQGAAQVAQGGQAAPADQTADPASAPQGQQEQSPVRDLPTPEPELTDAPKAPTNPDFQ</sequence>
<dbReference type="OrthoDB" id="8480367at2"/>
<evidence type="ECO:0000313" key="2">
    <source>
        <dbReference type="EMBL" id="QFG68333.1"/>
    </source>
</evidence>
<dbReference type="InterPro" id="IPR022183">
    <property type="entry name" value="DUF3710"/>
</dbReference>
<dbReference type="EMBL" id="CP044427">
    <property type="protein sequence ID" value="QFG68333.1"/>
    <property type="molecule type" value="Genomic_DNA"/>
</dbReference>
<gene>
    <name evidence="2" type="ORF">FY030_06040</name>
</gene>
<dbReference type="AlphaFoldDB" id="A0A5J6V5N4"/>
<protein>
    <submittedName>
        <fullName evidence="2">DUF3710 domain-containing protein</fullName>
    </submittedName>
</protein>
<name>A0A5J6V5N4_9MICO</name>
<feature type="compositionally biased region" description="Low complexity" evidence="1">
    <location>
        <begin position="285"/>
        <end position="309"/>
    </location>
</feature>
<evidence type="ECO:0000313" key="3">
    <source>
        <dbReference type="Proteomes" id="UP000326546"/>
    </source>
</evidence>
<reference evidence="2 3" key="1">
    <citation type="submission" date="2019-09" db="EMBL/GenBank/DDBJ databases">
        <title>Serinicoccus pratensis sp. nov., isolated from meadow soil.</title>
        <authorList>
            <person name="Zhang W."/>
        </authorList>
    </citation>
    <scope>NUCLEOTIDE SEQUENCE [LARGE SCALE GENOMIC DNA]</scope>
    <source>
        <strain evidence="2 3">W204</strain>
    </source>
</reference>
<feature type="compositionally biased region" description="Basic and acidic residues" evidence="1">
    <location>
        <begin position="36"/>
        <end position="54"/>
    </location>
</feature>
<dbReference type="Pfam" id="PF12502">
    <property type="entry name" value="DUF3710"/>
    <property type="match status" value="1"/>
</dbReference>
<evidence type="ECO:0000256" key="1">
    <source>
        <dbReference type="SAM" id="MobiDB-lite"/>
    </source>
</evidence>
<dbReference type="Proteomes" id="UP000326546">
    <property type="component" value="Chromosome"/>
</dbReference>